<proteinExistence type="predicted"/>
<dbReference type="EMBL" id="ML986680">
    <property type="protein sequence ID" value="KAF2260504.1"/>
    <property type="molecule type" value="Genomic_DNA"/>
</dbReference>
<organism evidence="2 3">
    <name type="scientific">Lojkania enalia</name>
    <dbReference type="NCBI Taxonomy" id="147567"/>
    <lineage>
        <taxon>Eukaryota</taxon>
        <taxon>Fungi</taxon>
        <taxon>Dikarya</taxon>
        <taxon>Ascomycota</taxon>
        <taxon>Pezizomycotina</taxon>
        <taxon>Dothideomycetes</taxon>
        <taxon>Pleosporomycetidae</taxon>
        <taxon>Pleosporales</taxon>
        <taxon>Pleosporales incertae sedis</taxon>
        <taxon>Lojkania</taxon>
    </lineage>
</organism>
<reference evidence="3" key="1">
    <citation type="journal article" date="2020" name="Stud. Mycol.">
        <title>101 Dothideomycetes genomes: A test case for predicting lifestyles and emergence of pathogens.</title>
        <authorList>
            <person name="Haridas S."/>
            <person name="Albert R."/>
            <person name="Binder M."/>
            <person name="Bloem J."/>
            <person name="LaButti K."/>
            <person name="Salamov A."/>
            <person name="Andreopoulos B."/>
            <person name="Baker S."/>
            <person name="Barry K."/>
            <person name="Bills G."/>
            <person name="Bluhm B."/>
            <person name="Cannon C."/>
            <person name="Castanera R."/>
            <person name="Culley D."/>
            <person name="Daum C."/>
            <person name="Ezra D."/>
            <person name="Gonzalez J."/>
            <person name="Henrissat B."/>
            <person name="Kuo A."/>
            <person name="Liang C."/>
            <person name="Lipzen A."/>
            <person name="Lutzoni F."/>
            <person name="Magnuson J."/>
            <person name="Mondo S."/>
            <person name="Nolan M."/>
            <person name="Ohm R."/>
            <person name="Pangilinan J."/>
            <person name="Park H.-J."/>
            <person name="Ramirez L."/>
            <person name="Alfaro M."/>
            <person name="Sun H."/>
            <person name="Tritt A."/>
            <person name="Yoshinaga Y."/>
            <person name="Zwiers L.-H."/>
            <person name="Turgeon B."/>
            <person name="Goodwin S."/>
            <person name="Spatafora J."/>
            <person name="Crous P."/>
            <person name="Grigoriev I."/>
        </authorList>
    </citation>
    <scope>NUCLEOTIDE SEQUENCE [LARGE SCALE GENOMIC DNA]</scope>
    <source>
        <strain evidence="3">CBS 304.66</strain>
    </source>
</reference>
<name>A0A9P4N391_9PLEO</name>
<sequence>MGSLAALSSHGLRMAVFRGRKFSGVQVAVLSASSNYATCKSPNIAEISTVVDVIREVLRWGEFLDGNTVPVHNWRNLIHGAHNDEDESSEEMEEFEPAEATDVDFEDRCYHD</sequence>
<keyword evidence="3" id="KW-1185">Reference proteome</keyword>
<dbReference type="AlphaFoldDB" id="A0A9P4N391"/>
<comment type="caution">
    <text evidence="2">The sequence shown here is derived from an EMBL/GenBank/DDBJ whole genome shotgun (WGS) entry which is preliminary data.</text>
</comment>
<accession>A0A9P4N391</accession>
<feature type="region of interest" description="Disordered" evidence="1">
    <location>
        <begin position="81"/>
        <end position="100"/>
    </location>
</feature>
<protein>
    <submittedName>
        <fullName evidence="2">Uncharacterized protein</fullName>
    </submittedName>
</protein>
<evidence type="ECO:0000256" key="1">
    <source>
        <dbReference type="SAM" id="MobiDB-lite"/>
    </source>
</evidence>
<evidence type="ECO:0000313" key="2">
    <source>
        <dbReference type="EMBL" id="KAF2260504.1"/>
    </source>
</evidence>
<evidence type="ECO:0000313" key="3">
    <source>
        <dbReference type="Proteomes" id="UP000800093"/>
    </source>
</evidence>
<dbReference type="Proteomes" id="UP000800093">
    <property type="component" value="Unassembled WGS sequence"/>
</dbReference>
<feature type="compositionally biased region" description="Acidic residues" evidence="1">
    <location>
        <begin position="84"/>
        <end position="100"/>
    </location>
</feature>
<gene>
    <name evidence="2" type="ORF">CC78DRAFT_584790</name>
</gene>